<dbReference type="RefSeq" id="WP_273987618.1">
    <property type="nucleotide sequence ID" value="NZ_BAABQT010000002.1"/>
</dbReference>
<feature type="region of interest" description="Disordered" evidence="1">
    <location>
        <begin position="39"/>
        <end position="217"/>
    </location>
</feature>
<protein>
    <submittedName>
        <fullName evidence="2">Uncharacterized protein</fullName>
    </submittedName>
</protein>
<feature type="compositionally biased region" description="Low complexity" evidence="1">
    <location>
        <begin position="100"/>
        <end position="110"/>
    </location>
</feature>
<feature type="compositionally biased region" description="Low complexity" evidence="1">
    <location>
        <begin position="66"/>
        <end position="78"/>
    </location>
</feature>
<organism evidence="2 3">
    <name type="scientific">Deinococcus aquaticus</name>
    <dbReference type="NCBI Taxonomy" id="328692"/>
    <lineage>
        <taxon>Bacteria</taxon>
        <taxon>Thermotogati</taxon>
        <taxon>Deinococcota</taxon>
        <taxon>Deinococci</taxon>
        <taxon>Deinococcales</taxon>
        <taxon>Deinococcaceae</taxon>
        <taxon>Deinococcus</taxon>
    </lineage>
</organism>
<feature type="compositionally biased region" description="Gly residues" evidence="1">
    <location>
        <begin position="238"/>
        <end position="260"/>
    </location>
</feature>
<feature type="compositionally biased region" description="Low complexity" evidence="1">
    <location>
        <begin position="289"/>
        <end position="305"/>
    </location>
</feature>
<accession>A0ABY7V139</accession>
<feature type="compositionally biased region" description="Low complexity" evidence="1">
    <location>
        <begin position="148"/>
        <end position="161"/>
    </location>
</feature>
<sequence>MTRAPVKLSREMKLLLLLLLMVALIGLWYLLTNRSASDELANQPQPPAVTGGPGDDTIPVTPAPTPETGTETPSTAPGVAVQPDAPVQVEVIPPFPTDGSATDPTTSTDVPPSPSGINPEAALASVPGNNPFRPLQLDASASAGGDSGTPATTPVSTPSAALPEPVTVPTNPDSFGSADGPLAITPLPGTSSGSVSGAGPLPVSPIPGGDGSTGSAASPVVVTPIPGGTEPVVITPGTGNGTTGSSGTGSNGSNGAGSNGTGTEPTPAPIKPPVAGVSVPSVTRVPTLTPQTSTPVSGTGTSSGAAGAGGGTSAPVTGTPRPGTPQVITDLGSGNASVPTLNELDSFVQAQDLAFNAVVLGPVNTAIFRSKDGFVVVSVGQTLPDTKVTVKEVTATSATLSLGNNSKTLELDKR</sequence>
<evidence type="ECO:0000313" key="3">
    <source>
        <dbReference type="Proteomes" id="UP001217044"/>
    </source>
</evidence>
<dbReference type="EMBL" id="CP115165">
    <property type="protein sequence ID" value="WDA57686.1"/>
    <property type="molecule type" value="Genomic_DNA"/>
</dbReference>
<keyword evidence="3" id="KW-1185">Reference proteome</keyword>
<gene>
    <name evidence="2" type="ORF">M8445_09970</name>
</gene>
<reference evidence="2 3" key="1">
    <citation type="submission" date="2022-12" db="EMBL/GenBank/DDBJ databases">
        <title>Genome Sequence of Deinococcus aquaticus Type Strain PB314.</title>
        <authorList>
            <person name="Albert C."/>
            <person name="Hill J."/>
            <person name="Boren L."/>
            <person name="Scholz-Ng S."/>
            <person name="Fatema N."/>
            <person name="Grosso R."/>
            <person name="Soboslay E."/>
            <person name="Tuohy J."/>
        </authorList>
    </citation>
    <scope>NUCLEOTIDE SEQUENCE [LARGE SCALE GENOMIC DNA]</scope>
    <source>
        <strain evidence="2 3">PB-314</strain>
    </source>
</reference>
<name>A0ABY7V139_9DEIO</name>
<evidence type="ECO:0000256" key="1">
    <source>
        <dbReference type="SAM" id="MobiDB-lite"/>
    </source>
</evidence>
<feature type="region of interest" description="Disordered" evidence="1">
    <location>
        <begin position="229"/>
        <end position="322"/>
    </location>
</feature>
<proteinExistence type="predicted"/>
<dbReference type="Proteomes" id="UP001217044">
    <property type="component" value="Chromosome"/>
</dbReference>
<evidence type="ECO:0000313" key="2">
    <source>
        <dbReference type="EMBL" id="WDA57686.1"/>
    </source>
</evidence>